<evidence type="ECO:0000313" key="9">
    <source>
        <dbReference type="EMBL" id="SMN19755.1"/>
    </source>
</evidence>
<organism evidence="9 10">
    <name type="scientific">Maudiozyma saulgeensis</name>
    <dbReference type="NCBI Taxonomy" id="1789683"/>
    <lineage>
        <taxon>Eukaryota</taxon>
        <taxon>Fungi</taxon>
        <taxon>Dikarya</taxon>
        <taxon>Ascomycota</taxon>
        <taxon>Saccharomycotina</taxon>
        <taxon>Saccharomycetes</taxon>
        <taxon>Saccharomycetales</taxon>
        <taxon>Saccharomycetaceae</taxon>
        <taxon>Maudiozyma</taxon>
    </lineage>
</organism>
<feature type="compositionally biased region" description="Low complexity" evidence="7">
    <location>
        <begin position="397"/>
        <end position="408"/>
    </location>
</feature>
<dbReference type="AlphaFoldDB" id="A0A1X7R292"/>
<keyword evidence="5" id="KW-0411">Iron-sulfur</keyword>
<keyword evidence="4" id="KW-0004">4Fe-4S</keyword>
<comment type="similarity">
    <text evidence="1">Belongs to the NARF family.</text>
</comment>
<evidence type="ECO:0000256" key="1">
    <source>
        <dbReference type="ARBA" id="ARBA00006596"/>
    </source>
</evidence>
<name>A0A1X7R292_9SACH</name>
<evidence type="ECO:0000256" key="3">
    <source>
        <dbReference type="ARBA" id="ARBA00017073"/>
    </source>
</evidence>
<evidence type="ECO:0000256" key="2">
    <source>
        <dbReference type="ARBA" id="ARBA00015854"/>
    </source>
</evidence>
<dbReference type="Proteomes" id="UP000196158">
    <property type="component" value="Unassembled WGS sequence"/>
</dbReference>
<evidence type="ECO:0000313" key="10">
    <source>
        <dbReference type="Proteomes" id="UP000196158"/>
    </source>
</evidence>
<dbReference type="Pfam" id="PF02906">
    <property type="entry name" value="Fe_hyd_lg_C"/>
    <property type="match status" value="1"/>
</dbReference>
<reference evidence="9 10" key="1">
    <citation type="submission" date="2017-04" db="EMBL/GenBank/DDBJ databases">
        <authorList>
            <person name="Afonso C.L."/>
            <person name="Miller P.J."/>
            <person name="Scott M.A."/>
            <person name="Spackman E."/>
            <person name="Goraichik I."/>
            <person name="Dimitrov K.M."/>
            <person name="Suarez D.L."/>
            <person name="Swayne D.E."/>
        </authorList>
    </citation>
    <scope>NUCLEOTIDE SEQUENCE [LARGE SCALE GENOMIC DNA]</scope>
</reference>
<dbReference type="SUPFAM" id="SSF53920">
    <property type="entry name" value="Fe-only hydrogenase"/>
    <property type="match status" value="1"/>
</dbReference>
<keyword evidence="10" id="KW-1185">Reference proteome</keyword>
<evidence type="ECO:0000259" key="8">
    <source>
        <dbReference type="Pfam" id="PF02906"/>
    </source>
</evidence>
<dbReference type="InterPro" id="IPR009016">
    <property type="entry name" value="Fe_hydrogenase"/>
</dbReference>
<dbReference type="InterPro" id="IPR004108">
    <property type="entry name" value="Fe_hydrogenase_lsu_C"/>
</dbReference>
<dbReference type="Gene3D" id="3.40.50.1780">
    <property type="match status" value="1"/>
</dbReference>
<evidence type="ECO:0000256" key="4">
    <source>
        <dbReference type="ARBA" id="ARBA00022485"/>
    </source>
</evidence>
<keyword evidence="4" id="KW-0408">Iron</keyword>
<dbReference type="PANTHER" id="PTHR11615">
    <property type="entry name" value="NITRATE, FORMATE, IRON DEHYDROGENASE"/>
    <property type="match status" value="1"/>
</dbReference>
<feature type="region of interest" description="Disordered" evidence="7">
    <location>
        <begin position="372"/>
        <end position="408"/>
    </location>
</feature>
<sequence length="513" mass="57482">MSLLSEEDLNDFISPALACTKPTEIKRTKVKSNVNALGEYEVGVDDGEDEMLEKVTITLSDCLACSGCITSSEEIMLQQQSHGVFLKAMSNREANTKLAVSISPQCRLSMATYYGMEISDFDKCFANFFQKKFNAKYVVGTQLGRNVSIQQVVKKLSEWKQSKEYEKDSRPRLSAADPGFVIYTEKTKPDLVPLLLNVKSPQQITGALLHETFDKHYKTETKTEEKLYVLGVMACFDKKLEASRPDSAGEVDCVITPKEFVAMLSELNESFYQYKVSSSDDILKDLCPEGWDPELHWCINHGSSSGGFAYQYIVWRQRTLPDELAKNSKIMKLLGKNNNICEHRLINVKTGETIASASELSGFRNIQNMVRHLSRSGPNGSSAFPKRRVQSLRKRQSSTNTASSTATTTTAGRLGTLVAQPYSSEFIEVNAAPGGCLNGSGLLNEEQSTVRKRQFTQQLEERFHSSFTMVDPLDTTQWSTTEIIEPEKLYEYTFHAAQPQDKQKDIVTVGNTW</sequence>
<dbReference type="GO" id="GO:0051539">
    <property type="term" value="F:4 iron, 4 sulfur cluster binding"/>
    <property type="evidence" value="ECO:0007669"/>
    <property type="project" value="UniProtKB-KW"/>
</dbReference>
<protein>
    <recommendedName>
        <fullName evidence="2">Cytosolic Fe-S cluster assembly factor NAR1</fullName>
    </recommendedName>
    <alternativeName>
        <fullName evidence="3">Cytosolic Fe-S cluster assembly factor nar1</fullName>
    </alternativeName>
    <alternativeName>
        <fullName evidence="6">Nuclear architecture-related protein 1</fullName>
    </alternativeName>
</protein>
<evidence type="ECO:0000256" key="6">
    <source>
        <dbReference type="ARBA" id="ARBA00031269"/>
    </source>
</evidence>
<feature type="domain" description="Iron hydrogenase large subunit C-terminal" evidence="8">
    <location>
        <begin position="97"/>
        <end position="439"/>
    </location>
</feature>
<accession>A0A1X7R292</accession>
<dbReference type="EMBL" id="FXLY01000004">
    <property type="protein sequence ID" value="SMN19755.1"/>
    <property type="molecule type" value="Genomic_DNA"/>
</dbReference>
<evidence type="ECO:0000256" key="7">
    <source>
        <dbReference type="SAM" id="MobiDB-lite"/>
    </source>
</evidence>
<dbReference type="OrthoDB" id="10253113at2759"/>
<proteinExistence type="inferred from homology"/>
<dbReference type="InterPro" id="IPR050340">
    <property type="entry name" value="Cytosolic_Fe-S_CAF"/>
</dbReference>
<evidence type="ECO:0000256" key="5">
    <source>
        <dbReference type="ARBA" id="ARBA00023014"/>
    </source>
</evidence>
<keyword evidence="4" id="KW-0479">Metal-binding</keyword>
<dbReference type="STRING" id="1789683.A0A1X7R292"/>
<gene>
    <name evidence="9" type="ORF">KASA_0O03366G</name>
</gene>
<feature type="compositionally biased region" description="Basic residues" evidence="7">
    <location>
        <begin position="385"/>
        <end position="396"/>
    </location>
</feature>